<name>A0A383BW29_9ZZZZ</name>
<dbReference type="AlphaFoldDB" id="A0A383BW29"/>
<evidence type="ECO:0000256" key="2">
    <source>
        <dbReference type="ARBA" id="ARBA00022679"/>
    </source>
</evidence>
<dbReference type="PANTHER" id="PTHR43289:SF6">
    <property type="entry name" value="SERINE_THREONINE-PROTEIN KINASE NEKL-3"/>
    <property type="match status" value="1"/>
</dbReference>
<evidence type="ECO:0000313" key="8">
    <source>
        <dbReference type="EMBL" id="SVE24071.1"/>
    </source>
</evidence>
<keyword evidence="3" id="KW-0547">Nucleotide-binding</keyword>
<dbReference type="Gene3D" id="1.10.510.10">
    <property type="entry name" value="Transferase(Phosphotransferase) domain 1"/>
    <property type="match status" value="1"/>
</dbReference>
<evidence type="ECO:0000256" key="4">
    <source>
        <dbReference type="ARBA" id="ARBA00022777"/>
    </source>
</evidence>
<evidence type="ECO:0000256" key="3">
    <source>
        <dbReference type="ARBA" id="ARBA00022741"/>
    </source>
</evidence>
<evidence type="ECO:0000256" key="1">
    <source>
        <dbReference type="ARBA" id="ARBA00022527"/>
    </source>
</evidence>
<protein>
    <recommendedName>
        <fullName evidence="7">Protein kinase domain-containing protein</fullName>
    </recommendedName>
</protein>
<dbReference type="PANTHER" id="PTHR43289">
    <property type="entry name" value="MITOGEN-ACTIVATED PROTEIN KINASE KINASE KINASE 20-RELATED"/>
    <property type="match status" value="1"/>
</dbReference>
<dbReference type="SUPFAM" id="SSF56112">
    <property type="entry name" value="Protein kinase-like (PK-like)"/>
    <property type="match status" value="1"/>
</dbReference>
<dbReference type="InterPro" id="IPR008271">
    <property type="entry name" value="Ser/Thr_kinase_AS"/>
</dbReference>
<keyword evidence="4" id="KW-0418">Kinase</keyword>
<keyword evidence="6" id="KW-1133">Transmembrane helix</keyword>
<feature type="non-terminal residue" evidence="8">
    <location>
        <position position="244"/>
    </location>
</feature>
<gene>
    <name evidence="8" type="ORF">METZ01_LOCUS476925</name>
</gene>
<dbReference type="PROSITE" id="PS50011">
    <property type="entry name" value="PROTEIN_KINASE_DOM"/>
    <property type="match status" value="1"/>
</dbReference>
<dbReference type="PROSITE" id="PS00108">
    <property type="entry name" value="PROTEIN_KINASE_ST"/>
    <property type="match status" value="1"/>
</dbReference>
<keyword evidence="1" id="KW-0723">Serine/threonine-protein kinase</keyword>
<organism evidence="8">
    <name type="scientific">marine metagenome</name>
    <dbReference type="NCBI Taxonomy" id="408172"/>
    <lineage>
        <taxon>unclassified sequences</taxon>
        <taxon>metagenomes</taxon>
        <taxon>ecological metagenomes</taxon>
    </lineage>
</organism>
<keyword evidence="6" id="KW-0472">Membrane</keyword>
<dbReference type="Pfam" id="PF00069">
    <property type="entry name" value="Pkinase"/>
    <property type="match status" value="1"/>
</dbReference>
<dbReference type="SMART" id="SM00220">
    <property type="entry name" value="S_TKc"/>
    <property type="match status" value="1"/>
</dbReference>
<proteinExistence type="predicted"/>
<dbReference type="CDD" id="cd14014">
    <property type="entry name" value="STKc_PknB_like"/>
    <property type="match status" value="1"/>
</dbReference>
<reference evidence="8" key="1">
    <citation type="submission" date="2018-05" db="EMBL/GenBank/DDBJ databases">
        <authorList>
            <person name="Lanie J.A."/>
            <person name="Ng W.-L."/>
            <person name="Kazmierczak K.M."/>
            <person name="Andrzejewski T.M."/>
            <person name="Davidsen T.M."/>
            <person name="Wayne K.J."/>
            <person name="Tettelin H."/>
            <person name="Glass J.I."/>
            <person name="Rusch D."/>
            <person name="Podicherti R."/>
            <person name="Tsui H.-C.T."/>
            <person name="Winkler M.E."/>
        </authorList>
    </citation>
    <scope>NUCLEOTIDE SEQUENCE</scope>
</reference>
<evidence type="ECO:0000256" key="5">
    <source>
        <dbReference type="ARBA" id="ARBA00022840"/>
    </source>
</evidence>
<accession>A0A383BW29</accession>
<dbReference type="EMBL" id="UINC01203692">
    <property type="protein sequence ID" value="SVE24071.1"/>
    <property type="molecule type" value="Genomic_DNA"/>
</dbReference>
<keyword evidence="6" id="KW-0812">Transmembrane</keyword>
<feature type="non-terminal residue" evidence="8">
    <location>
        <position position="1"/>
    </location>
</feature>
<keyword evidence="2" id="KW-0808">Transferase</keyword>
<dbReference type="InterPro" id="IPR011009">
    <property type="entry name" value="Kinase-like_dom_sf"/>
</dbReference>
<feature type="domain" description="Protein kinase" evidence="7">
    <location>
        <begin position="1"/>
        <end position="164"/>
    </location>
</feature>
<evidence type="ECO:0000259" key="7">
    <source>
        <dbReference type="PROSITE" id="PS50011"/>
    </source>
</evidence>
<dbReference type="GO" id="GO:0005524">
    <property type="term" value="F:ATP binding"/>
    <property type="evidence" value="ECO:0007669"/>
    <property type="project" value="UniProtKB-KW"/>
</dbReference>
<keyword evidence="5" id="KW-0067">ATP-binding</keyword>
<sequence>IRRVVTIALELSAALGVSHSHGITHRDIKPANVLINEDGGIKLTDFGIAAAEVMSTMTSTGSTIGTPLYMSPEQIQVSDIDSRSDLYSLGCLLYEMVTGAVPFTGSSTFEIFNGHVNEDPKPVRETVEECPEQLAEIILKTLEKDPGDRYQNADDLIAELQEVANSLSDAPSMTVRTRVMPKELATRLISRRSSSKIPRWAVPAGGAAAALVIVIIAVVFMTTRSSEIAPVGLVTGVEAVDPGA</sequence>
<dbReference type="GO" id="GO:0004674">
    <property type="term" value="F:protein serine/threonine kinase activity"/>
    <property type="evidence" value="ECO:0007669"/>
    <property type="project" value="UniProtKB-KW"/>
</dbReference>
<dbReference type="FunFam" id="1.10.510.10:FF:000021">
    <property type="entry name" value="Serine/threonine protein kinase"/>
    <property type="match status" value="1"/>
</dbReference>
<feature type="transmembrane region" description="Helical" evidence="6">
    <location>
        <begin position="200"/>
        <end position="220"/>
    </location>
</feature>
<dbReference type="InterPro" id="IPR000719">
    <property type="entry name" value="Prot_kinase_dom"/>
</dbReference>
<evidence type="ECO:0000256" key="6">
    <source>
        <dbReference type="SAM" id="Phobius"/>
    </source>
</evidence>